<comment type="caution">
    <text evidence="1">The sequence shown here is derived from an EMBL/GenBank/DDBJ whole genome shotgun (WGS) entry which is preliminary data.</text>
</comment>
<proteinExistence type="predicted"/>
<keyword evidence="2" id="KW-1185">Reference proteome</keyword>
<dbReference type="AlphaFoldDB" id="A0A8K2A7Z9"/>
<accession>A0A8K2A7Z9</accession>
<dbReference type="InterPro" id="IPR011009">
    <property type="entry name" value="Kinase-like_dom_sf"/>
</dbReference>
<dbReference type="Proteomes" id="UP000607397">
    <property type="component" value="Unassembled WGS sequence"/>
</dbReference>
<sequence length="318" mass="34906">MSSNSLALELLSRSQLQAYLAESLTPILPPQTMGGLEAMAMDSEAVGSTFKFMIRDAQGAPAAVVLCSPPIDPKLVALGAQRTRLAQAAVTENLKMAILAPIYEGAVLGLGLSYAVFPYHQPLAQGLLKWWLQRTLITSDLLKLAYQLTAQTRSPVSSGNRQARFVAPLQHLAHLPSMPASLQIAAKETLYRLQTHQWHPDFVLMHGDLWTGNILLNRSLPRGAFSPFVIIDWFGSQVQGYGIYDLIRLAQSIQLSPARLLRHLHLHCAALECDLVDARSHLVTALAHFSVDLGHFPVEKFVIAAERCLKTFDQAVSS</sequence>
<evidence type="ECO:0000313" key="2">
    <source>
        <dbReference type="Proteomes" id="UP000607397"/>
    </source>
</evidence>
<reference evidence="1" key="1">
    <citation type="submission" date="2019-12" db="EMBL/GenBank/DDBJ databases">
        <title>High-Quality draft genome sequences of three cyanobacteria isolated from the limestone walls of the Old Cathedral of Coimbra.</title>
        <authorList>
            <person name="Tiago I."/>
            <person name="Soares F."/>
            <person name="Portugal A."/>
        </authorList>
    </citation>
    <scope>NUCLEOTIDE SEQUENCE [LARGE SCALE GENOMIC DNA]</scope>
    <source>
        <strain evidence="1">C</strain>
    </source>
</reference>
<protein>
    <submittedName>
        <fullName evidence="1">Uncharacterized protein</fullName>
    </submittedName>
</protein>
<evidence type="ECO:0000313" key="1">
    <source>
        <dbReference type="EMBL" id="NCJ06610.1"/>
    </source>
</evidence>
<gene>
    <name evidence="1" type="ORF">GS597_08855</name>
</gene>
<name>A0A8K2A7Z9_9CYAN</name>
<dbReference type="Gene3D" id="3.90.1200.10">
    <property type="match status" value="1"/>
</dbReference>
<dbReference type="SUPFAM" id="SSF56112">
    <property type="entry name" value="Protein kinase-like (PK-like)"/>
    <property type="match status" value="1"/>
</dbReference>
<dbReference type="RefSeq" id="WP_161825079.1">
    <property type="nucleotide sequence ID" value="NZ_WVIC01000014.1"/>
</dbReference>
<dbReference type="EMBL" id="WVIC01000014">
    <property type="protein sequence ID" value="NCJ06610.1"/>
    <property type="molecule type" value="Genomic_DNA"/>
</dbReference>
<organism evidence="1 2">
    <name type="scientific">Petrachloros mirabilis ULC683</name>
    <dbReference type="NCBI Taxonomy" id="2781853"/>
    <lineage>
        <taxon>Bacteria</taxon>
        <taxon>Bacillati</taxon>
        <taxon>Cyanobacteriota</taxon>
        <taxon>Cyanophyceae</taxon>
        <taxon>Synechococcales</taxon>
        <taxon>Petrachlorosaceae</taxon>
        <taxon>Petrachloros</taxon>
        <taxon>Petrachloros mirabilis</taxon>
    </lineage>
</organism>